<dbReference type="Pfam" id="PF20152">
    <property type="entry name" value="DUF6534"/>
    <property type="match status" value="1"/>
</dbReference>
<feature type="transmembrane region" description="Helical" evidence="1">
    <location>
        <begin position="138"/>
        <end position="164"/>
    </location>
</feature>
<evidence type="ECO:0000256" key="1">
    <source>
        <dbReference type="SAM" id="Phobius"/>
    </source>
</evidence>
<sequence length="358" mass="39205">MSTVIGISADRLFAIYGPLEIGTICSIFGMGLLVVIGYFGDGSKGRWTTKSLVLVVLAVNFGQTISDCSRIIKLTTLHSADLLYFLNVRTRPEEVVSPILSVILSTITQLFLLRRCLLFAGVTRNPINRNTAMYKFKLWGLGGTGLIGVLFSSGTGLGVPIRLWNIGTLARASQDHHLTLITTLWLGSSSAIDILLSGYTIYALRKADKGNDERNQVISALVRLTIQAGGLVTALQIATLIMYLRASSTWADFPAIFISKVYSMTLITSISKPRQIQTRSAQPPLHTPTIFGHSPMPIPIEETFCHDSSIYGQRTNGDACMTVGRNSENETREHTLCGSPKEEREYKCLSSLAEKDIV</sequence>
<dbReference type="PANTHER" id="PTHR40465:SF1">
    <property type="entry name" value="DUF6534 DOMAIN-CONTAINING PROTEIN"/>
    <property type="match status" value="1"/>
</dbReference>
<proteinExistence type="predicted"/>
<keyword evidence="1" id="KW-1133">Transmembrane helix</keyword>
<name>A0ABZ1D663_9TREE</name>
<organism evidence="3 4">
    <name type="scientific">Kwoniella shivajii</name>
    <dbReference type="NCBI Taxonomy" id="564305"/>
    <lineage>
        <taxon>Eukaryota</taxon>
        <taxon>Fungi</taxon>
        <taxon>Dikarya</taxon>
        <taxon>Basidiomycota</taxon>
        <taxon>Agaricomycotina</taxon>
        <taxon>Tremellomycetes</taxon>
        <taxon>Tremellales</taxon>
        <taxon>Cryptococcaceae</taxon>
        <taxon>Kwoniella</taxon>
    </lineage>
</organism>
<feature type="transmembrane region" description="Helical" evidence="1">
    <location>
        <begin position="21"/>
        <end position="40"/>
    </location>
</feature>
<accession>A0ABZ1D663</accession>
<feature type="transmembrane region" description="Helical" evidence="1">
    <location>
        <begin position="95"/>
        <end position="117"/>
    </location>
</feature>
<gene>
    <name evidence="3" type="ORF">IL334_006522</name>
</gene>
<dbReference type="PANTHER" id="PTHR40465">
    <property type="entry name" value="CHROMOSOME 1, WHOLE GENOME SHOTGUN SEQUENCE"/>
    <property type="match status" value="1"/>
</dbReference>
<feature type="transmembrane region" description="Helical" evidence="1">
    <location>
        <begin position="224"/>
        <end position="244"/>
    </location>
</feature>
<keyword evidence="1" id="KW-0472">Membrane</keyword>
<feature type="domain" description="DUF6534" evidence="2">
    <location>
        <begin position="190"/>
        <end position="269"/>
    </location>
</feature>
<dbReference type="Proteomes" id="UP001329825">
    <property type="component" value="Chromosome 9"/>
</dbReference>
<dbReference type="GeneID" id="87958652"/>
<evidence type="ECO:0000259" key="2">
    <source>
        <dbReference type="Pfam" id="PF20152"/>
    </source>
</evidence>
<keyword evidence="4" id="KW-1185">Reference proteome</keyword>
<dbReference type="EMBL" id="CP141889">
    <property type="protein sequence ID" value="WRT69535.1"/>
    <property type="molecule type" value="Genomic_DNA"/>
</dbReference>
<protein>
    <recommendedName>
        <fullName evidence="2">DUF6534 domain-containing protein</fullName>
    </recommendedName>
</protein>
<keyword evidence="1" id="KW-0812">Transmembrane</keyword>
<reference evidence="3 4" key="1">
    <citation type="submission" date="2024-01" db="EMBL/GenBank/DDBJ databases">
        <title>Comparative genomics of Cryptococcus and Kwoniella reveals pathogenesis evolution and contrasting modes of karyotype evolution via chromosome fusion or intercentromeric recombination.</title>
        <authorList>
            <person name="Coelho M.A."/>
            <person name="David-Palma M."/>
            <person name="Shea T."/>
            <person name="Bowers K."/>
            <person name="McGinley-Smith S."/>
            <person name="Mohammad A.W."/>
            <person name="Gnirke A."/>
            <person name="Yurkov A.M."/>
            <person name="Nowrousian M."/>
            <person name="Sun S."/>
            <person name="Cuomo C.A."/>
            <person name="Heitman J."/>
        </authorList>
    </citation>
    <scope>NUCLEOTIDE SEQUENCE [LARGE SCALE GENOMIC DNA]</scope>
    <source>
        <strain evidence="3">CBS 11374</strain>
    </source>
</reference>
<dbReference type="InterPro" id="IPR045339">
    <property type="entry name" value="DUF6534"/>
</dbReference>
<evidence type="ECO:0000313" key="4">
    <source>
        <dbReference type="Proteomes" id="UP001329825"/>
    </source>
</evidence>
<dbReference type="RefSeq" id="XP_062794274.1">
    <property type="nucleotide sequence ID" value="XM_062938223.1"/>
</dbReference>
<evidence type="ECO:0000313" key="3">
    <source>
        <dbReference type="EMBL" id="WRT69535.1"/>
    </source>
</evidence>
<feature type="transmembrane region" description="Helical" evidence="1">
    <location>
        <begin position="184"/>
        <end position="204"/>
    </location>
</feature>